<dbReference type="PANTHER" id="PTHR32026">
    <property type="entry name" value="METHYLTRANSFERASE-LIKE PROTEIN 24"/>
    <property type="match status" value="1"/>
</dbReference>
<keyword evidence="1" id="KW-0732">Signal</keyword>
<feature type="chain" id="PRO_5032632494" description="Methyltransferase domain-containing protein" evidence="1">
    <location>
        <begin position="22"/>
        <end position="682"/>
    </location>
</feature>
<protein>
    <recommendedName>
        <fullName evidence="2">Methyltransferase domain-containing protein</fullName>
    </recommendedName>
</protein>
<dbReference type="AlphaFoldDB" id="A0A835YDF4"/>
<dbReference type="InterPro" id="IPR025714">
    <property type="entry name" value="Methyltranfer_dom"/>
</dbReference>
<dbReference type="Pfam" id="PF13383">
    <property type="entry name" value="Methyltransf_22"/>
    <property type="match status" value="1"/>
</dbReference>
<organism evidence="3 4">
    <name type="scientific">Edaphochlamys debaryana</name>
    <dbReference type="NCBI Taxonomy" id="47281"/>
    <lineage>
        <taxon>Eukaryota</taxon>
        <taxon>Viridiplantae</taxon>
        <taxon>Chlorophyta</taxon>
        <taxon>core chlorophytes</taxon>
        <taxon>Chlorophyceae</taxon>
        <taxon>CS clade</taxon>
        <taxon>Chlamydomonadales</taxon>
        <taxon>Chlamydomonadales incertae sedis</taxon>
        <taxon>Edaphochlamys</taxon>
    </lineage>
</organism>
<dbReference type="EMBL" id="JAEHOE010000003">
    <property type="protein sequence ID" value="KAG2500850.1"/>
    <property type="molecule type" value="Genomic_DNA"/>
</dbReference>
<sequence>MTAKARVALGLLLATLAVASAQYTRHLASDVAHGRRIPSRWPIGSSVLASHHLSRWRSSIFVRVNEFLQAWGNDQHPRGHHLFGPYAPCVDCPAEAPKADLTPSSTHLEGTSTVCDLRGLPAGGALCTVLSVAANNSARFERAVLDASGCDVVTLDCTQPPPKPLDAKRHRVLPYCIGSTDPDKRLRSYAHMLELAAAAGFGGPGSQRLPLLRLAVDAWEYAALAQWREDTPGLPEQVIVQLHTRANAGPEAPDQRWGRFEYGVSDMALFFMHMATLGYAPLSRWNLAPTAHITNAPRGGFTEYSFLRVELPAPPADGSTGASRLRLRRAARALAAESAAAPAAPTAGAPHGPLPIRVLLGNDGWHVQADRNLSDWRSSLFLRANEFLQQWRNDELPYGHHRFDLLAPYVECPPDRPLRLLGNGKDGSKLVCGVLEPEDKGLCTILSFGSNNNVRFERAVLEATPCRVATFDCTVADPTIVDEQRHSFHKLCVGSSEHAAAKPDTIKTYSQILELLNISRCPLLKIDVEAYEYPLFGEWAEDTPGLPEQIAVEIHGRALYSVERSALPPRWGRHEYGVTDLALFWAHLANLGYATTAQAVTEEHGELSEFTFMRVEAHAGHALPHRAGPAGALGLRARRARQKRQGPQAAQHVGTQGGAVSVKALEEAAGAGGRLAAATGSG</sequence>
<gene>
    <name evidence="3" type="ORF">HYH03_001611</name>
</gene>
<evidence type="ECO:0000313" key="3">
    <source>
        <dbReference type="EMBL" id="KAG2500850.1"/>
    </source>
</evidence>
<evidence type="ECO:0000313" key="4">
    <source>
        <dbReference type="Proteomes" id="UP000612055"/>
    </source>
</evidence>
<keyword evidence="4" id="KW-1185">Reference proteome</keyword>
<dbReference type="PANTHER" id="PTHR32026:SF10">
    <property type="entry name" value="METHYLTRANSFERASE-LIKE PROTEIN 24-RELATED"/>
    <property type="match status" value="1"/>
</dbReference>
<dbReference type="OrthoDB" id="2015045at2759"/>
<feature type="domain" description="Methyltransferase" evidence="2">
    <location>
        <begin position="419"/>
        <end position="558"/>
    </location>
</feature>
<reference evidence="3" key="1">
    <citation type="journal article" date="2020" name="bioRxiv">
        <title>Comparative genomics of Chlamydomonas.</title>
        <authorList>
            <person name="Craig R.J."/>
            <person name="Hasan A.R."/>
            <person name="Ness R.W."/>
            <person name="Keightley P.D."/>
        </authorList>
    </citation>
    <scope>NUCLEOTIDE SEQUENCE</scope>
    <source>
        <strain evidence="3">CCAP 11/70</strain>
    </source>
</reference>
<feature type="signal peptide" evidence="1">
    <location>
        <begin position="1"/>
        <end position="21"/>
    </location>
</feature>
<evidence type="ECO:0000256" key="1">
    <source>
        <dbReference type="SAM" id="SignalP"/>
    </source>
</evidence>
<comment type="caution">
    <text evidence="3">The sequence shown here is derived from an EMBL/GenBank/DDBJ whole genome shotgun (WGS) entry which is preliminary data.</text>
</comment>
<name>A0A835YDF4_9CHLO</name>
<proteinExistence type="predicted"/>
<evidence type="ECO:0000259" key="2">
    <source>
        <dbReference type="Pfam" id="PF13383"/>
    </source>
</evidence>
<dbReference type="InterPro" id="IPR026913">
    <property type="entry name" value="METTL24"/>
</dbReference>
<accession>A0A835YDF4</accession>
<dbReference type="Proteomes" id="UP000612055">
    <property type="component" value="Unassembled WGS sequence"/>
</dbReference>